<dbReference type="InterPro" id="IPR003848">
    <property type="entry name" value="DUF218"/>
</dbReference>
<evidence type="ECO:0000313" key="2">
    <source>
        <dbReference type="EMBL" id="HGZ11229.1"/>
    </source>
</evidence>
<name>A0A7C5AL66_9BACT</name>
<dbReference type="PANTHER" id="PTHR30336">
    <property type="entry name" value="INNER MEMBRANE PROTEIN, PROBABLE PERMEASE"/>
    <property type="match status" value="1"/>
</dbReference>
<evidence type="ECO:0000259" key="1">
    <source>
        <dbReference type="Pfam" id="PF02698"/>
    </source>
</evidence>
<dbReference type="AlphaFoldDB" id="A0A7C5AL66"/>
<dbReference type="GO" id="GO:0005886">
    <property type="term" value="C:plasma membrane"/>
    <property type="evidence" value="ECO:0007669"/>
    <property type="project" value="TreeGrafter"/>
</dbReference>
<comment type="caution">
    <text evidence="2">The sequence shown here is derived from an EMBL/GenBank/DDBJ whole genome shotgun (WGS) entry which is preliminary data.</text>
</comment>
<protein>
    <submittedName>
        <fullName evidence="2">YdcF family protein</fullName>
    </submittedName>
</protein>
<dbReference type="CDD" id="cd06259">
    <property type="entry name" value="YdcF-like"/>
    <property type="match status" value="1"/>
</dbReference>
<feature type="domain" description="DUF218" evidence="1">
    <location>
        <begin position="9"/>
        <end position="174"/>
    </location>
</feature>
<reference evidence="2" key="1">
    <citation type="journal article" date="2020" name="mSystems">
        <title>Genome- and Community-Level Interaction Insights into Carbon Utilization and Element Cycling Functions of Hydrothermarchaeota in Hydrothermal Sediment.</title>
        <authorList>
            <person name="Zhou Z."/>
            <person name="Liu Y."/>
            <person name="Xu W."/>
            <person name="Pan J."/>
            <person name="Luo Z.H."/>
            <person name="Li M."/>
        </authorList>
    </citation>
    <scope>NUCLEOTIDE SEQUENCE [LARGE SCALE GENOMIC DNA]</scope>
    <source>
        <strain evidence="2">SpSt-853</strain>
    </source>
</reference>
<organism evidence="2">
    <name type="scientific">Desulfobacca acetoxidans</name>
    <dbReference type="NCBI Taxonomy" id="60893"/>
    <lineage>
        <taxon>Bacteria</taxon>
        <taxon>Pseudomonadati</taxon>
        <taxon>Thermodesulfobacteriota</taxon>
        <taxon>Desulfobaccia</taxon>
        <taxon>Desulfobaccales</taxon>
        <taxon>Desulfobaccaceae</taxon>
        <taxon>Desulfobacca</taxon>
    </lineage>
</organism>
<accession>A0A7C5AL66</accession>
<dbReference type="EMBL" id="DTKJ01000021">
    <property type="protein sequence ID" value="HGZ11229.1"/>
    <property type="molecule type" value="Genomic_DNA"/>
</dbReference>
<proteinExistence type="predicted"/>
<dbReference type="Pfam" id="PF02698">
    <property type="entry name" value="DUF218"/>
    <property type="match status" value="1"/>
</dbReference>
<sequence>MKNPSLPLDGLIVLGARLNPQGLPGRIARLRLEYALDLWLKGGASGYLLLTGGCSGKLPISEARAMAHHALTWAEARGGAELRERLGACLILEENSRSTRESARRTLPLVQELRLHHVGLVSDTLHLKRAHYLFRCHYRHQAVTLHPLAVPGVMKTYLKNRRYLWLTKMLLRESGAWLKVLWHQVWPRKGA</sequence>
<dbReference type="Gene3D" id="3.40.50.620">
    <property type="entry name" value="HUPs"/>
    <property type="match status" value="1"/>
</dbReference>
<dbReference type="InterPro" id="IPR014729">
    <property type="entry name" value="Rossmann-like_a/b/a_fold"/>
</dbReference>
<gene>
    <name evidence="2" type="ORF">ENW48_03305</name>
</gene>
<dbReference type="PANTHER" id="PTHR30336:SF20">
    <property type="entry name" value="DUF218 DOMAIN-CONTAINING PROTEIN"/>
    <property type="match status" value="1"/>
</dbReference>
<dbReference type="InterPro" id="IPR051599">
    <property type="entry name" value="Cell_Envelope_Assoc"/>
</dbReference>